<dbReference type="InterPro" id="IPR013087">
    <property type="entry name" value="Znf_C2H2_type"/>
</dbReference>
<reference evidence="13" key="1">
    <citation type="submission" date="2025-08" db="UniProtKB">
        <authorList>
            <consortium name="Ensembl"/>
        </authorList>
    </citation>
    <scope>IDENTIFICATION</scope>
</reference>
<feature type="region of interest" description="Disordered" evidence="11">
    <location>
        <begin position="174"/>
        <end position="202"/>
    </location>
</feature>
<accession>A0A8C3UBN9</accession>
<evidence type="ECO:0000256" key="1">
    <source>
        <dbReference type="ARBA" id="ARBA00004123"/>
    </source>
</evidence>
<dbReference type="SMART" id="SM00355">
    <property type="entry name" value="ZnF_C2H2"/>
    <property type="match status" value="4"/>
</dbReference>
<dbReference type="PANTHER" id="PTHR23235">
    <property type="entry name" value="KRUEPPEL-LIKE TRANSCRIPTION FACTOR"/>
    <property type="match status" value="1"/>
</dbReference>
<protein>
    <recommendedName>
        <fullName evidence="12">C2H2-type domain-containing protein</fullName>
    </recommendedName>
</protein>
<dbReference type="FunFam" id="3.30.160.60:FF:000512">
    <property type="entry name" value="zinc finger protein 197 isoform X1"/>
    <property type="match status" value="1"/>
</dbReference>
<dbReference type="Proteomes" id="UP000694563">
    <property type="component" value="Unassembled WGS sequence"/>
</dbReference>
<evidence type="ECO:0000256" key="7">
    <source>
        <dbReference type="ARBA" id="ARBA00023125"/>
    </source>
</evidence>
<keyword evidence="3" id="KW-0677">Repeat</keyword>
<dbReference type="Gene3D" id="3.30.160.60">
    <property type="entry name" value="Classic Zinc Finger"/>
    <property type="match status" value="4"/>
</dbReference>
<feature type="compositionally biased region" description="Polar residues" evidence="11">
    <location>
        <begin position="174"/>
        <end position="191"/>
    </location>
</feature>
<keyword evidence="9" id="KW-0539">Nucleus</keyword>
<dbReference type="Pfam" id="PF13465">
    <property type="entry name" value="zf-H2C2_2"/>
    <property type="match status" value="1"/>
</dbReference>
<organism evidence="13 14">
    <name type="scientific">Catharus ustulatus</name>
    <name type="common">Russet-backed thrush</name>
    <name type="synonym">Hylocichla ustulatus</name>
    <dbReference type="NCBI Taxonomy" id="91951"/>
    <lineage>
        <taxon>Eukaryota</taxon>
        <taxon>Metazoa</taxon>
        <taxon>Chordata</taxon>
        <taxon>Craniata</taxon>
        <taxon>Vertebrata</taxon>
        <taxon>Euteleostomi</taxon>
        <taxon>Archelosauria</taxon>
        <taxon>Archosauria</taxon>
        <taxon>Dinosauria</taxon>
        <taxon>Saurischia</taxon>
        <taxon>Theropoda</taxon>
        <taxon>Coelurosauria</taxon>
        <taxon>Aves</taxon>
        <taxon>Neognathae</taxon>
        <taxon>Neoaves</taxon>
        <taxon>Telluraves</taxon>
        <taxon>Australaves</taxon>
        <taxon>Passeriformes</taxon>
        <taxon>Turdidae</taxon>
        <taxon>Catharus</taxon>
    </lineage>
</organism>
<evidence type="ECO:0000256" key="5">
    <source>
        <dbReference type="ARBA" id="ARBA00022833"/>
    </source>
</evidence>
<dbReference type="FunFam" id="3.30.160.60:FF:001385">
    <property type="entry name" value="zinc finger protein 774"/>
    <property type="match status" value="1"/>
</dbReference>
<keyword evidence="14" id="KW-1185">Reference proteome</keyword>
<feature type="region of interest" description="Disordered" evidence="11">
    <location>
        <begin position="1"/>
        <end position="32"/>
    </location>
</feature>
<dbReference type="GO" id="GO:0005634">
    <property type="term" value="C:nucleus"/>
    <property type="evidence" value="ECO:0007669"/>
    <property type="project" value="UniProtKB-SubCell"/>
</dbReference>
<dbReference type="PROSITE" id="PS50157">
    <property type="entry name" value="ZINC_FINGER_C2H2_2"/>
    <property type="match status" value="4"/>
</dbReference>
<feature type="domain" description="C2H2-type" evidence="12">
    <location>
        <begin position="45"/>
        <end position="72"/>
    </location>
</feature>
<evidence type="ECO:0000256" key="9">
    <source>
        <dbReference type="ARBA" id="ARBA00023242"/>
    </source>
</evidence>
<dbReference type="Pfam" id="PF00096">
    <property type="entry name" value="zf-C2H2"/>
    <property type="match status" value="2"/>
</dbReference>
<evidence type="ECO:0000256" key="8">
    <source>
        <dbReference type="ARBA" id="ARBA00023163"/>
    </source>
</evidence>
<evidence type="ECO:0000313" key="14">
    <source>
        <dbReference type="Proteomes" id="UP000694563"/>
    </source>
</evidence>
<evidence type="ECO:0000256" key="6">
    <source>
        <dbReference type="ARBA" id="ARBA00023015"/>
    </source>
</evidence>
<evidence type="ECO:0000259" key="12">
    <source>
        <dbReference type="PROSITE" id="PS50157"/>
    </source>
</evidence>
<dbReference type="AlphaFoldDB" id="A0A8C3UBN9"/>
<dbReference type="InterPro" id="IPR036236">
    <property type="entry name" value="Znf_C2H2_sf"/>
</dbReference>
<evidence type="ECO:0000256" key="4">
    <source>
        <dbReference type="ARBA" id="ARBA00022771"/>
    </source>
</evidence>
<reference evidence="13" key="2">
    <citation type="submission" date="2025-09" db="UniProtKB">
        <authorList>
            <consortium name="Ensembl"/>
        </authorList>
    </citation>
    <scope>IDENTIFICATION</scope>
</reference>
<name>A0A8C3UBN9_CATUS</name>
<dbReference type="GO" id="GO:0000981">
    <property type="term" value="F:DNA-binding transcription factor activity, RNA polymerase II-specific"/>
    <property type="evidence" value="ECO:0007669"/>
    <property type="project" value="TreeGrafter"/>
</dbReference>
<evidence type="ECO:0000313" key="13">
    <source>
        <dbReference type="Ensembl" id="ENSCUSP00005011064.1"/>
    </source>
</evidence>
<dbReference type="PROSITE" id="PS00028">
    <property type="entry name" value="ZINC_FINGER_C2H2_1"/>
    <property type="match status" value="2"/>
</dbReference>
<evidence type="ECO:0000256" key="11">
    <source>
        <dbReference type="SAM" id="MobiDB-lite"/>
    </source>
</evidence>
<keyword evidence="7" id="KW-0238">DNA-binding</keyword>
<keyword evidence="8" id="KW-0804">Transcription</keyword>
<keyword evidence="6" id="KW-0805">Transcription regulation</keyword>
<evidence type="ECO:0000256" key="3">
    <source>
        <dbReference type="ARBA" id="ARBA00022737"/>
    </source>
</evidence>
<evidence type="ECO:0000256" key="2">
    <source>
        <dbReference type="ARBA" id="ARBA00022723"/>
    </source>
</evidence>
<keyword evidence="4 10" id="KW-0863">Zinc-finger</keyword>
<comment type="subcellular location">
    <subcellularLocation>
        <location evidence="1">Nucleus</location>
    </subcellularLocation>
</comment>
<keyword evidence="5" id="KW-0862">Zinc</keyword>
<dbReference type="FunFam" id="3.30.160.60:FF:000358">
    <property type="entry name" value="zinc finger protein 24"/>
    <property type="match status" value="1"/>
</dbReference>
<dbReference type="GO" id="GO:0008270">
    <property type="term" value="F:zinc ion binding"/>
    <property type="evidence" value="ECO:0007669"/>
    <property type="project" value="UniProtKB-KW"/>
</dbReference>
<dbReference type="FunFam" id="3.30.160.60:FF:000690">
    <property type="entry name" value="Zinc finger protein 354C"/>
    <property type="match status" value="1"/>
</dbReference>
<proteinExistence type="predicted"/>
<keyword evidence="2" id="KW-0479">Metal-binding</keyword>
<evidence type="ECO:0000256" key="10">
    <source>
        <dbReference type="PROSITE-ProRule" id="PRU00042"/>
    </source>
</evidence>
<dbReference type="Ensembl" id="ENSCUST00005011529.1">
    <property type="protein sequence ID" value="ENSCUSP00005011064.1"/>
    <property type="gene ID" value="ENSCUSG00005007138.1"/>
</dbReference>
<dbReference type="PANTHER" id="PTHR23235:SF142">
    <property type="entry name" value="ZINC FINGER PROTEIN 384"/>
    <property type="match status" value="1"/>
</dbReference>
<dbReference type="SUPFAM" id="SSF57667">
    <property type="entry name" value="beta-beta-alpha zinc fingers"/>
    <property type="match status" value="2"/>
</dbReference>
<feature type="domain" description="C2H2-type" evidence="12">
    <location>
        <begin position="73"/>
        <end position="100"/>
    </location>
</feature>
<feature type="domain" description="C2H2-type" evidence="12">
    <location>
        <begin position="130"/>
        <end position="157"/>
    </location>
</feature>
<sequence length="202" mass="22326">MRKGCKSSPGSCEEERPSLSQEGGWRSRQSSELVEKRIHTGEKPYECGKCGKSFRTLTHLMVHQVTHTGERPYTCLECGKSFGQSSTLRRHQLIHTEERPYECPECEKRDSNASSHLIRHRRIHTGERPYECPECGKSFSRSSHLTRHQQNSRGAPACPTNAWNVGRVSTAVLTSSGTRGSTLGNSPSSVGNVGKGSETAPT</sequence>
<dbReference type="GO" id="GO:0000978">
    <property type="term" value="F:RNA polymerase II cis-regulatory region sequence-specific DNA binding"/>
    <property type="evidence" value="ECO:0007669"/>
    <property type="project" value="TreeGrafter"/>
</dbReference>
<feature type="domain" description="C2H2-type" evidence="12">
    <location>
        <begin position="101"/>
        <end position="129"/>
    </location>
</feature>